<dbReference type="SUPFAM" id="SSF52540">
    <property type="entry name" value="P-loop containing nucleoside triphosphate hydrolases"/>
    <property type="match status" value="1"/>
</dbReference>
<proteinExistence type="inferred from homology"/>
<keyword evidence="8 11" id="KW-0067">ATP-binding</keyword>
<keyword evidence="6 11" id="KW-0547">Nucleotide-binding</keyword>
<dbReference type="GO" id="GO:0006233">
    <property type="term" value="P:dTDP biosynthetic process"/>
    <property type="evidence" value="ECO:0007669"/>
    <property type="project" value="InterPro"/>
</dbReference>
<dbReference type="Gene3D" id="3.40.50.300">
    <property type="entry name" value="P-loop containing nucleotide triphosphate hydrolases"/>
    <property type="match status" value="1"/>
</dbReference>
<feature type="binding site" evidence="11">
    <location>
        <begin position="31"/>
        <end position="38"/>
    </location>
    <ligand>
        <name>ATP</name>
        <dbReference type="ChEBI" id="CHEBI:30616"/>
    </ligand>
</feature>
<gene>
    <name evidence="11" type="primary">tmk</name>
    <name evidence="14" type="ORF">BJ976_001811</name>
</gene>
<sequence>MRPSPASPQRPAPAAGPGVSARRGLFLALEGADGTGKSTQARAVAAALRAAGHETLLTREPGGSPLGEAVRGLLLDPAHGPVDARTEALLFAAARAAHVAATVRPALEAGTVVVTDRYVDSSVAYQGAVRGLGTAWIAELNAWATEGLVPDLTVLLDADADTAGRRRASRHAGGGHAPDRMEQETAAAHESLRSAFRARAAAEPDRYLVLDAGVAPEALTRTVVEHVLPRLGRP</sequence>
<dbReference type="EMBL" id="JACHMC010000001">
    <property type="protein sequence ID" value="MBB4883460.1"/>
    <property type="molecule type" value="Genomic_DNA"/>
</dbReference>
<dbReference type="HAMAP" id="MF_00165">
    <property type="entry name" value="Thymidylate_kinase"/>
    <property type="match status" value="1"/>
</dbReference>
<evidence type="ECO:0000256" key="9">
    <source>
        <dbReference type="ARBA" id="ARBA00048743"/>
    </source>
</evidence>
<comment type="catalytic activity">
    <reaction evidence="9 11">
        <text>dTMP + ATP = dTDP + ADP</text>
        <dbReference type="Rhea" id="RHEA:13517"/>
        <dbReference type="ChEBI" id="CHEBI:30616"/>
        <dbReference type="ChEBI" id="CHEBI:58369"/>
        <dbReference type="ChEBI" id="CHEBI:63528"/>
        <dbReference type="ChEBI" id="CHEBI:456216"/>
        <dbReference type="EC" id="2.7.4.9"/>
    </reaction>
</comment>
<keyword evidence="4 11" id="KW-0808">Transferase</keyword>
<evidence type="ECO:0000256" key="8">
    <source>
        <dbReference type="ARBA" id="ARBA00022840"/>
    </source>
</evidence>
<protein>
    <recommendedName>
        <fullName evidence="3 11">Thymidylate kinase</fullName>
        <ecNumber evidence="2 11">2.7.4.9</ecNumber>
    </recommendedName>
    <alternativeName>
        <fullName evidence="11">dTMP kinase</fullName>
    </alternativeName>
</protein>
<name>A0A7W7PCE9_9MICC</name>
<dbReference type="GO" id="GO:0006235">
    <property type="term" value="P:dTTP biosynthetic process"/>
    <property type="evidence" value="ECO:0007669"/>
    <property type="project" value="UniProtKB-UniRule"/>
</dbReference>
<dbReference type="EC" id="2.7.4.9" evidence="2 11"/>
<dbReference type="InterPro" id="IPR027417">
    <property type="entry name" value="P-loop_NTPase"/>
</dbReference>
<feature type="region of interest" description="Disordered" evidence="12">
    <location>
        <begin position="165"/>
        <end position="188"/>
    </location>
</feature>
<accession>A0A7W7PCE9</accession>
<dbReference type="GO" id="GO:0005524">
    <property type="term" value="F:ATP binding"/>
    <property type="evidence" value="ECO:0007669"/>
    <property type="project" value="UniProtKB-UniRule"/>
</dbReference>
<comment type="similarity">
    <text evidence="1 11">Belongs to the thymidylate kinase family.</text>
</comment>
<dbReference type="GO" id="GO:0005829">
    <property type="term" value="C:cytosol"/>
    <property type="evidence" value="ECO:0007669"/>
    <property type="project" value="TreeGrafter"/>
</dbReference>
<organism evidence="14 15">
    <name type="scientific">Micrococcus flavus</name>
    <dbReference type="NCBI Taxonomy" id="384602"/>
    <lineage>
        <taxon>Bacteria</taxon>
        <taxon>Bacillati</taxon>
        <taxon>Actinomycetota</taxon>
        <taxon>Actinomycetes</taxon>
        <taxon>Micrococcales</taxon>
        <taxon>Micrococcaceae</taxon>
        <taxon>Micrococcus</taxon>
    </lineage>
</organism>
<dbReference type="GO" id="GO:0006227">
    <property type="term" value="P:dUDP biosynthetic process"/>
    <property type="evidence" value="ECO:0007669"/>
    <property type="project" value="TreeGrafter"/>
</dbReference>
<dbReference type="Pfam" id="PF02223">
    <property type="entry name" value="Thymidylate_kin"/>
    <property type="match status" value="1"/>
</dbReference>
<evidence type="ECO:0000313" key="15">
    <source>
        <dbReference type="Proteomes" id="UP000560081"/>
    </source>
</evidence>
<evidence type="ECO:0000256" key="12">
    <source>
        <dbReference type="SAM" id="MobiDB-lite"/>
    </source>
</evidence>
<dbReference type="InterPro" id="IPR039430">
    <property type="entry name" value="Thymidylate_kin-like_dom"/>
</dbReference>
<dbReference type="FunFam" id="3.40.50.300:FF:000225">
    <property type="entry name" value="Thymidylate kinase"/>
    <property type="match status" value="1"/>
</dbReference>
<keyword evidence="15" id="KW-1185">Reference proteome</keyword>
<evidence type="ECO:0000256" key="10">
    <source>
        <dbReference type="ARBA" id="ARBA00057735"/>
    </source>
</evidence>
<keyword evidence="7 11" id="KW-0418">Kinase</keyword>
<dbReference type="PANTHER" id="PTHR10344">
    <property type="entry name" value="THYMIDYLATE KINASE"/>
    <property type="match status" value="1"/>
</dbReference>
<evidence type="ECO:0000256" key="1">
    <source>
        <dbReference type="ARBA" id="ARBA00009776"/>
    </source>
</evidence>
<reference evidence="14 15" key="1">
    <citation type="submission" date="2020-08" db="EMBL/GenBank/DDBJ databases">
        <title>Sequencing the genomes of 1000 actinobacteria strains.</title>
        <authorList>
            <person name="Klenk H.-P."/>
        </authorList>
    </citation>
    <scope>NUCLEOTIDE SEQUENCE [LARGE SCALE GENOMIC DNA]</scope>
    <source>
        <strain evidence="14 15">DSM 19079</strain>
    </source>
</reference>
<evidence type="ECO:0000256" key="7">
    <source>
        <dbReference type="ARBA" id="ARBA00022777"/>
    </source>
</evidence>
<dbReference type="InterPro" id="IPR018094">
    <property type="entry name" value="Thymidylate_kinase"/>
</dbReference>
<dbReference type="PANTHER" id="PTHR10344:SF4">
    <property type="entry name" value="UMP-CMP KINASE 2, MITOCHONDRIAL"/>
    <property type="match status" value="1"/>
</dbReference>
<evidence type="ECO:0000256" key="5">
    <source>
        <dbReference type="ARBA" id="ARBA00022727"/>
    </source>
</evidence>
<dbReference type="CDD" id="cd01672">
    <property type="entry name" value="TMPK"/>
    <property type="match status" value="1"/>
</dbReference>
<comment type="caution">
    <text evidence="14">The sequence shown here is derived from an EMBL/GenBank/DDBJ whole genome shotgun (WGS) entry which is preliminary data.</text>
</comment>
<dbReference type="PROSITE" id="PS01331">
    <property type="entry name" value="THYMIDYLATE_KINASE"/>
    <property type="match status" value="1"/>
</dbReference>
<dbReference type="AlphaFoldDB" id="A0A7W7PCE9"/>
<dbReference type="GO" id="GO:0004798">
    <property type="term" value="F:dTMP kinase activity"/>
    <property type="evidence" value="ECO:0007669"/>
    <property type="project" value="UniProtKB-UniRule"/>
</dbReference>
<evidence type="ECO:0000256" key="6">
    <source>
        <dbReference type="ARBA" id="ARBA00022741"/>
    </source>
</evidence>
<evidence type="ECO:0000256" key="11">
    <source>
        <dbReference type="HAMAP-Rule" id="MF_00165"/>
    </source>
</evidence>
<evidence type="ECO:0000259" key="13">
    <source>
        <dbReference type="Pfam" id="PF02223"/>
    </source>
</evidence>
<dbReference type="NCBIfam" id="TIGR00041">
    <property type="entry name" value="DTMP_kinase"/>
    <property type="match status" value="1"/>
</dbReference>
<feature type="domain" description="Thymidylate kinase-like" evidence="13">
    <location>
        <begin position="29"/>
        <end position="219"/>
    </location>
</feature>
<evidence type="ECO:0000256" key="3">
    <source>
        <dbReference type="ARBA" id="ARBA00017144"/>
    </source>
</evidence>
<dbReference type="InterPro" id="IPR018095">
    <property type="entry name" value="Thymidylate_kin_CS"/>
</dbReference>
<evidence type="ECO:0000256" key="4">
    <source>
        <dbReference type="ARBA" id="ARBA00022679"/>
    </source>
</evidence>
<evidence type="ECO:0000256" key="2">
    <source>
        <dbReference type="ARBA" id="ARBA00012980"/>
    </source>
</evidence>
<keyword evidence="5 11" id="KW-0545">Nucleotide biosynthesis</keyword>
<evidence type="ECO:0000313" key="14">
    <source>
        <dbReference type="EMBL" id="MBB4883460.1"/>
    </source>
</evidence>
<comment type="function">
    <text evidence="10 11">Phosphorylation of dTMP to form dTDP in both de novo and salvage pathways of dTTP synthesis.</text>
</comment>
<dbReference type="Proteomes" id="UP000560081">
    <property type="component" value="Unassembled WGS sequence"/>
</dbReference>